<dbReference type="Proteomes" id="UP001516023">
    <property type="component" value="Unassembled WGS sequence"/>
</dbReference>
<evidence type="ECO:0000256" key="1">
    <source>
        <dbReference type="ARBA" id="ARBA00007317"/>
    </source>
</evidence>
<feature type="compositionally biased region" description="Basic and acidic residues" evidence="4">
    <location>
        <begin position="161"/>
        <end position="179"/>
    </location>
</feature>
<dbReference type="PROSITE" id="PS00189">
    <property type="entry name" value="LIPOYL"/>
    <property type="match status" value="1"/>
</dbReference>
<dbReference type="Gene3D" id="2.40.50.100">
    <property type="match status" value="1"/>
</dbReference>
<dbReference type="AlphaFoldDB" id="A0ABD3Q5S4"/>
<dbReference type="InterPro" id="IPR000089">
    <property type="entry name" value="Biotin_lipoyl"/>
</dbReference>
<evidence type="ECO:0000313" key="7">
    <source>
        <dbReference type="Proteomes" id="UP001516023"/>
    </source>
</evidence>
<dbReference type="InterPro" id="IPR011053">
    <property type="entry name" value="Single_hybrid_motif"/>
</dbReference>
<comment type="similarity">
    <text evidence="1">Belongs to the 2-oxoacid dehydrogenase family.</text>
</comment>
<evidence type="ECO:0000256" key="4">
    <source>
        <dbReference type="SAM" id="MobiDB-lite"/>
    </source>
</evidence>
<feature type="region of interest" description="Disordered" evidence="4">
    <location>
        <begin position="206"/>
        <end position="240"/>
    </location>
</feature>
<accession>A0ABD3Q5S4</accession>
<gene>
    <name evidence="6" type="ORF">HJC23_008324</name>
</gene>
<organism evidence="6 7">
    <name type="scientific">Cyclotella cryptica</name>
    <dbReference type="NCBI Taxonomy" id="29204"/>
    <lineage>
        <taxon>Eukaryota</taxon>
        <taxon>Sar</taxon>
        <taxon>Stramenopiles</taxon>
        <taxon>Ochrophyta</taxon>
        <taxon>Bacillariophyta</taxon>
        <taxon>Coscinodiscophyceae</taxon>
        <taxon>Thalassiosirophycidae</taxon>
        <taxon>Stephanodiscales</taxon>
        <taxon>Stephanodiscaceae</taxon>
        <taxon>Cyclotella</taxon>
    </lineage>
</organism>
<feature type="compositionally biased region" description="Polar residues" evidence="4">
    <location>
        <begin position="180"/>
        <end position="191"/>
    </location>
</feature>
<keyword evidence="2" id="KW-0450">Lipoyl</keyword>
<feature type="region of interest" description="Disordered" evidence="4">
    <location>
        <begin position="157"/>
        <end position="191"/>
    </location>
</feature>
<protein>
    <recommendedName>
        <fullName evidence="5">Lipoyl-binding domain-containing protein</fullName>
    </recommendedName>
</protein>
<name>A0ABD3Q5S4_9STRA</name>
<dbReference type="PANTHER" id="PTHR43416">
    <property type="entry name" value="DIHYDROLIPOYLLYSINE-RESIDUE SUCCINYLTRANSFERASE COMPONENT OF 2-OXOGLUTARATE DEHYDROGENASE COMPLEX, MITOCHONDRIAL-RELATED"/>
    <property type="match status" value="1"/>
</dbReference>
<keyword evidence="3" id="KW-0809">Transit peptide</keyword>
<feature type="compositionally biased region" description="Low complexity" evidence="4">
    <location>
        <begin position="213"/>
        <end position="234"/>
    </location>
</feature>
<dbReference type="PANTHER" id="PTHR43416:SF5">
    <property type="entry name" value="DIHYDROLIPOYLLYSINE-RESIDUE SUCCINYLTRANSFERASE COMPONENT OF 2-OXOGLUTARATE DEHYDROGENASE COMPLEX, MITOCHONDRIAL"/>
    <property type="match status" value="1"/>
</dbReference>
<evidence type="ECO:0000256" key="2">
    <source>
        <dbReference type="ARBA" id="ARBA00022823"/>
    </source>
</evidence>
<reference evidence="6 7" key="1">
    <citation type="journal article" date="2020" name="G3 (Bethesda)">
        <title>Improved Reference Genome for Cyclotella cryptica CCMP332, a Model for Cell Wall Morphogenesis, Salinity Adaptation, and Lipid Production in Diatoms (Bacillariophyta).</title>
        <authorList>
            <person name="Roberts W.R."/>
            <person name="Downey K.M."/>
            <person name="Ruck E.C."/>
            <person name="Traller J.C."/>
            <person name="Alverson A.J."/>
        </authorList>
    </citation>
    <scope>NUCLEOTIDE SEQUENCE [LARGE SCALE GENOMIC DNA]</scope>
    <source>
        <strain evidence="6 7">CCMP332</strain>
    </source>
</reference>
<dbReference type="EMBL" id="JABMIG020000073">
    <property type="protein sequence ID" value="KAL3795239.1"/>
    <property type="molecule type" value="Genomic_DNA"/>
</dbReference>
<feature type="domain" description="Lipoyl-binding" evidence="5">
    <location>
        <begin position="72"/>
        <end position="147"/>
    </location>
</feature>
<evidence type="ECO:0000256" key="3">
    <source>
        <dbReference type="ARBA" id="ARBA00022946"/>
    </source>
</evidence>
<evidence type="ECO:0000313" key="6">
    <source>
        <dbReference type="EMBL" id="KAL3795239.1"/>
    </source>
</evidence>
<evidence type="ECO:0000259" key="5">
    <source>
        <dbReference type="PROSITE" id="PS50968"/>
    </source>
</evidence>
<proteinExistence type="inferred from homology"/>
<comment type="caution">
    <text evidence="6">The sequence shown here is derived from an EMBL/GenBank/DDBJ whole genome shotgun (WGS) entry which is preliminary data.</text>
</comment>
<keyword evidence="7" id="KW-1185">Reference proteome</keyword>
<dbReference type="InterPro" id="IPR003016">
    <property type="entry name" value="2-oxoA_DH_lipoyl-BS"/>
</dbReference>
<sequence>MLSSTTFLSRHLHWASRRRLHAIIRNTSGISTISPIARPTLLPVVNTTSYSPCNANRTTSRTFLSTPKFQSKETIPVPTMGDSITEGTIVEWVAPVGTRVSEGDVICLIETDKVTVDIKAEREGVIVQHLGEVEGVVEVGKGLYVLDTDASAAATAQVESADTKEIVSASQRDETKDGETTSPNATVSKTRIPSIHFLGKEGWNALRKEHSQSTTTASSTPTTATTTTAGSSTTIVGSSKPNASTSITYMPYTHMYGRPSITDEEMEALMLGGAEEAPLMKKEKGGVVSFYGGKVVTAGPRGVWLAEEKL</sequence>
<dbReference type="PROSITE" id="PS50968">
    <property type="entry name" value="BIOTINYL_LIPOYL"/>
    <property type="match status" value="1"/>
</dbReference>
<dbReference type="Pfam" id="PF00364">
    <property type="entry name" value="Biotin_lipoyl"/>
    <property type="match status" value="1"/>
</dbReference>
<dbReference type="InterPro" id="IPR050537">
    <property type="entry name" value="2-oxoacid_dehydrogenase"/>
</dbReference>
<dbReference type="SUPFAM" id="SSF51230">
    <property type="entry name" value="Single hybrid motif"/>
    <property type="match status" value="1"/>
</dbReference>
<dbReference type="CDD" id="cd06849">
    <property type="entry name" value="lipoyl_domain"/>
    <property type="match status" value="1"/>
</dbReference>